<dbReference type="EMBL" id="CP003731">
    <property type="protein sequence ID" value="AFO51931.1"/>
    <property type="molecule type" value="Genomic_DNA"/>
</dbReference>
<gene>
    <name evidence="2" type="ordered locus">MHLP_01755</name>
</gene>
<keyword evidence="3" id="KW-1185">Reference proteome</keyword>
<reference evidence="2 3" key="1">
    <citation type="journal article" date="2012" name="J. Bacteriol.">
        <title>Genome Sequence of "Candidatus Mycoplasma haemolamae" Strain Purdue, a Red Blood Cell Pathogen of Alpacas (Vicugna pacos) and Llamas (Lama glama).</title>
        <authorList>
            <person name="Guimaraes A.M."/>
            <person name="Toth B."/>
            <person name="Santos A.P."/>
            <person name="do Nascimento N.C."/>
            <person name="Kritchevsky J.E."/>
            <person name="Messick J.B."/>
        </authorList>
    </citation>
    <scope>NUCLEOTIDE SEQUENCE [LARGE SCALE GENOMIC DNA]</scope>
    <source>
        <strain evidence="2 3">Purdue</strain>
    </source>
</reference>
<dbReference type="PATRIC" id="fig|1212765.3.peg.391"/>
<accession>I7CFE3</accession>
<proteinExistence type="predicted"/>
<sequence length="231" mass="26228">MTLGLVAGTSVSGCTHFVKNVHPRPDRTVAVRSEQKPQRDDLGAQSKTAVKEVDLQANERNTEHKEQEAATSLENQQDEIPEMESPPAEVDPEPKGPKVVVEDTRTSPVSDLLAPVPQRSPVKKKERYKQGTEQYPTIICVAEETGQREWKISGSSKTYKPTCIKKQDLEDYEKARVVSICERDVMDGLDSDLSNRLRYKDKSRCRYWDSWEGPKSNLMIQIDQIPQDFRV</sequence>
<dbReference type="AlphaFoldDB" id="I7CFE3"/>
<dbReference type="STRING" id="1212765.MHLP_01755"/>
<dbReference type="KEGG" id="mhl:MHLP_01755"/>
<evidence type="ECO:0000313" key="3">
    <source>
        <dbReference type="Proteomes" id="UP000006502"/>
    </source>
</evidence>
<dbReference type="Proteomes" id="UP000006502">
    <property type="component" value="Chromosome"/>
</dbReference>
<feature type="compositionally biased region" description="Basic and acidic residues" evidence="1">
    <location>
        <begin position="23"/>
        <end position="42"/>
    </location>
</feature>
<feature type="region of interest" description="Disordered" evidence="1">
    <location>
        <begin position="18"/>
        <end position="128"/>
    </location>
</feature>
<dbReference type="HOGENOM" id="CLU_1132612_0_0_14"/>
<protein>
    <submittedName>
        <fullName evidence="2">Uncharacterized protein</fullName>
    </submittedName>
</protein>
<evidence type="ECO:0000313" key="2">
    <source>
        <dbReference type="EMBL" id="AFO51931.1"/>
    </source>
</evidence>
<name>I7CFE3_MYCHA</name>
<evidence type="ECO:0000256" key="1">
    <source>
        <dbReference type="SAM" id="MobiDB-lite"/>
    </source>
</evidence>
<organism evidence="2 3">
    <name type="scientific">Mycoplasma haematolamae (strain Purdue)</name>
    <dbReference type="NCBI Taxonomy" id="1212765"/>
    <lineage>
        <taxon>Bacteria</taxon>
        <taxon>Bacillati</taxon>
        <taxon>Mycoplasmatota</taxon>
        <taxon>Mollicutes</taxon>
        <taxon>Mycoplasmataceae</taxon>
        <taxon>Mycoplasma</taxon>
    </lineage>
</organism>
<feature type="compositionally biased region" description="Basic and acidic residues" evidence="1">
    <location>
        <begin position="92"/>
        <end position="105"/>
    </location>
</feature>
<reference evidence="3" key="2">
    <citation type="submission" date="2012-07" db="EMBL/GenBank/DDBJ databases">
        <title>Complete genome sequence of 'Candidatus Mycoplasma haemolamae'.</title>
        <authorList>
            <person name="Guimaraes A.M.S."/>
            <person name="Toth B."/>
            <person name="Santos A.P."/>
            <person name="Nascimento N.C."/>
            <person name="Sojka J.E."/>
            <person name="Messick J.B."/>
        </authorList>
    </citation>
    <scope>NUCLEOTIDE SEQUENCE [LARGE SCALE GENOMIC DNA]</scope>
    <source>
        <strain evidence="3">Purdue</strain>
    </source>
</reference>